<evidence type="ECO:0000256" key="3">
    <source>
        <dbReference type="ARBA" id="ARBA00022475"/>
    </source>
</evidence>
<organism evidence="11 12">
    <name type="scientific">Thioclava dalianensis</name>
    <dbReference type="NCBI Taxonomy" id="1185766"/>
    <lineage>
        <taxon>Bacteria</taxon>
        <taxon>Pseudomonadati</taxon>
        <taxon>Pseudomonadota</taxon>
        <taxon>Alphaproteobacteria</taxon>
        <taxon>Rhodobacterales</taxon>
        <taxon>Paracoccaceae</taxon>
        <taxon>Thioclava</taxon>
    </lineage>
</organism>
<dbReference type="STRING" id="1185766.SAMN05216224_103125"/>
<dbReference type="GO" id="GO:0005886">
    <property type="term" value="C:plasma membrane"/>
    <property type="evidence" value="ECO:0007669"/>
    <property type="project" value="UniProtKB-SubCell"/>
</dbReference>
<keyword evidence="5 9" id="KW-0812">Transmembrane</keyword>
<evidence type="ECO:0000256" key="4">
    <source>
        <dbReference type="ARBA" id="ARBA00022519"/>
    </source>
</evidence>
<feature type="transmembrane region" description="Helical" evidence="9">
    <location>
        <begin position="12"/>
        <end position="32"/>
    </location>
</feature>
<evidence type="ECO:0000313" key="12">
    <source>
        <dbReference type="Proteomes" id="UP000027725"/>
    </source>
</evidence>
<dbReference type="PANTHER" id="PTHR35011">
    <property type="entry name" value="2,3-DIKETO-L-GULONATE TRAP TRANSPORTER SMALL PERMEASE PROTEIN YIAM"/>
    <property type="match status" value="1"/>
</dbReference>
<keyword evidence="3" id="KW-1003">Cell membrane</keyword>
<keyword evidence="2 9" id="KW-0813">Transport</keyword>
<keyword evidence="7 9" id="KW-0472">Membrane</keyword>
<feature type="transmembrane region" description="Helical" evidence="9">
    <location>
        <begin position="88"/>
        <end position="112"/>
    </location>
</feature>
<keyword evidence="4 9" id="KW-0997">Cell inner membrane</keyword>
<evidence type="ECO:0000259" key="10">
    <source>
        <dbReference type="Pfam" id="PF04290"/>
    </source>
</evidence>
<dbReference type="Pfam" id="PF04290">
    <property type="entry name" value="DctQ"/>
    <property type="match status" value="1"/>
</dbReference>
<evidence type="ECO:0000256" key="1">
    <source>
        <dbReference type="ARBA" id="ARBA00004429"/>
    </source>
</evidence>
<comment type="similarity">
    <text evidence="8 9">Belongs to the TRAP transporter small permease family.</text>
</comment>
<dbReference type="Proteomes" id="UP000027725">
    <property type="component" value="Unassembled WGS sequence"/>
</dbReference>
<keyword evidence="12" id="KW-1185">Reference proteome</keyword>
<dbReference type="PANTHER" id="PTHR35011:SF10">
    <property type="entry name" value="TRAP TRANSPORTER SMALL PERMEASE PROTEIN"/>
    <property type="match status" value="1"/>
</dbReference>
<name>A0A074THK5_9RHOB</name>
<dbReference type="InterPro" id="IPR055348">
    <property type="entry name" value="DctQ"/>
</dbReference>
<dbReference type="GO" id="GO:0022857">
    <property type="term" value="F:transmembrane transporter activity"/>
    <property type="evidence" value="ECO:0007669"/>
    <property type="project" value="UniProtKB-UniRule"/>
</dbReference>
<keyword evidence="6 9" id="KW-1133">Transmembrane helix</keyword>
<sequence length="166" mass="18273">MKPLLFLYDRLILGLAQLAAASLGLITVLIVYDVLSRNLALPPFQAVSAIVEYVLLFATMAAAPWLVRVQGNVALTSFVQMLPHGVHVWVNRVVLVLSVVALLFLTWVSASLTLHYWRQGTIDMRSVNMPGWLLYAFLSGGFLLMACEFLRLLARGEIYSGDGGGH</sequence>
<evidence type="ECO:0000256" key="6">
    <source>
        <dbReference type="ARBA" id="ARBA00022989"/>
    </source>
</evidence>
<gene>
    <name evidence="11" type="ORF">DL1_10845</name>
</gene>
<comment type="caution">
    <text evidence="11">The sequence shown here is derived from an EMBL/GenBank/DDBJ whole genome shotgun (WGS) entry which is preliminary data.</text>
</comment>
<evidence type="ECO:0000256" key="7">
    <source>
        <dbReference type="ARBA" id="ARBA00023136"/>
    </source>
</evidence>
<reference evidence="11 12" key="1">
    <citation type="submission" date="2014-03" db="EMBL/GenBank/DDBJ databases">
        <title>The draft genome sequence of Thioclava dalianensis DLFJ1-1.</title>
        <authorList>
            <person name="Lai Q."/>
            <person name="Shao Z."/>
        </authorList>
    </citation>
    <scope>NUCLEOTIDE SEQUENCE [LARGE SCALE GENOMIC DNA]</scope>
    <source>
        <strain evidence="11 12">DLFJ1-1</strain>
    </source>
</reference>
<accession>A0A074THK5</accession>
<proteinExistence type="inferred from homology"/>
<evidence type="ECO:0000256" key="5">
    <source>
        <dbReference type="ARBA" id="ARBA00022692"/>
    </source>
</evidence>
<feature type="transmembrane region" description="Helical" evidence="9">
    <location>
        <begin position="132"/>
        <end position="150"/>
    </location>
</feature>
<comment type="function">
    <text evidence="9">Part of the tripartite ATP-independent periplasmic (TRAP) transport system.</text>
</comment>
<evidence type="ECO:0000313" key="11">
    <source>
        <dbReference type="EMBL" id="KEP71139.1"/>
    </source>
</evidence>
<dbReference type="RefSeq" id="WP_038062693.1">
    <property type="nucleotide sequence ID" value="NZ_FOVB01000003.1"/>
</dbReference>
<comment type="subcellular location">
    <subcellularLocation>
        <location evidence="1 9">Cell inner membrane</location>
        <topology evidence="1 9">Multi-pass membrane protein</topology>
    </subcellularLocation>
</comment>
<dbReference type="InterPro" id="IPR007387">
    <property type="entry name" value="TRAP_DctQ"/>
</dbReference>
<evidence type="ECO:0000256" key="2">
    <source>
        <dbReference type="ARBA" id="ARBA00022448"/>
    </source>
</evidence>
<evidence type="ECO:0000256" key="9">
    <source>
        <dbReference type="RuleBase" id="RU369079"/>
    </source>
</evidence>
<feature type="transmembrane region" description="Helical" evidence="9">
    <location>
        <begin position="44"/>
        <end position="67"/>
    </location>
</feature>
<comment type="subunit">
    <text evidence="9">The complex comprises the extracytoplasmic solute receptor protein and the two transmembrane proteins.</text>
</comment>
<dbReference type="eggNOG" id="COG3090">
    <property type="taxonomic scope" value="Bacteria"/>
</dbReference>
<dbReference type="EMBL" id="JHEH01000003">
    <property type="protein sequence ID" value="KEP71139.1"/>
    <property type="molecule type" value="Genomic_DNA"/>
</dbReference>
<evidence type="ECO:0000256" key="8">
    <source>
        <dbReference type="ARBA" id="ARBA00038436"/>
    </source>
</evidence>
<dbReference type="OrthoDB" id="8030921at2"/>
<protein>
    <recommendedName>
        <fullName evidence="9">TRAP transporter small permease protein</fullName>
    </recommendedName>
</protein>
<feature type="domain" description="Tripartite ATP-independent periplasmic transporters DctQ component" evidence="10">
    <location>
        <begin position="26"/>
        <end position="155"/>
    </location>
</feature>
<dbReference type="AlphaFoldDB" id="A0A074THK5"/>
<dbReference type="GO" id="GO:0015740">
    <property type="term" value="P:C4-dicarboxylate transport"/>
    <property type="evidence" value="ECO:0007669"/>
    <property type="project" value="TreeGrafter"/>
</dbReference>